<dbReference type="EMBL" id="VSSQ01001427">
    <property type="protein sequence ID" value="MPM08226.1"/>
    <property type="molecule type" value="Genomic_DNA"/>
</dbReference>
<dbReference type="GO" id="GO:0051539">
    <property type="term" value="F:4 iron, 4 sulfur cluster binding"/>
    <property type="evidence" value="ECO:0007669"/>
    <property type="project" value="UniProtKB-KW"/>
</dbReference>
<dbReference type="Pfam" id="PF04205">
    <property type="entry name" value="FMN_bind"/>
    <property type="match status" value="1"/>
</dbReference>
<evidence type="ECO:0000256" key="5">
    <source>
        <dbReference type="ARBA" id="ARBA00023004"/>
    </source>
</evidence>
<dbReference type="InterPro" id="IPR007329">
    <property type="entry name" value="FMN-bd"/>
</dbReference>
<feature type="transmembrane region" description="Helical" evidence="7">
    <location>
        <begin position="20"/>
        <end position="41"/>
    </location>
</feature>
<dbReference type="PROSITE" id="PS00198">
    <property type="entry name" value="4FE4S_FER_1"/>
    <property type="match status" value="1"/>
</dbReference>
<dbReference type="Gene3D" id="3.90.1010.20">
    <property type="match status" value="1"/>
</dbReference>
<keyword evidence="3" id="KW-0479">Metal-binding</keyword>
<dbReference type="GO" id="GO:0046872">
    <property type="term" value="F:metal ion binding"/>
    <property type="evidence" value="ECO:0007669"/>
    <property type="project" value="UniProtKB-KW"/>
</dbReference>
<keyword evidence="4" id="KW-0249">Electron transport</keyword>
<feature type="transmembrane region" description="Helical" evidence="7">
    <location>
        <begin position="157"/>
        <end position="176"/>
    </location>
</feature>
<dbReference type="PANTHER" id="PTHR30176">
    <property type="entry name" value="FERREDOXIN-TYPE PROTEIN NAPH"/>
    <property type="match status" value="1"/>
</dbReference>
<feature type="transmembrane region" description="Helical" evidence="7">
    <location>
        <begin position="113"/>
        <end position="137"/>
    </location>
</feature>
<evidence type="ECO:0000256" key="1">
    <source>
        <dbReference type="ARBA" id="ARBA00022448"/>
    </source>
</evidence>
<dbReference type="SUPFAM" id="SSF54862">
    <property type="entry name" value="4Fe-4S ferredoxins"/>
    <property type="match status" value="1"/>
</dbReference>
<dbReference type="InterPro" id="IPR017896">
    <property type="entry name" value="4Fe4S_Fe-S-bd"/>
</dbReference>
<dbReference type="InterPro" id="IPR017900">
    <property type="entry name" value="4Fe4S_Fe_S_CS"/>
</dbReference>
<accession>A0A644WWC9</accession>
<feature type="transmembrane region" description="Helical" evidence="7">
    <location>
        <begin position="61"/>
        <end position="92"/>
    </location>
</feature>
<keyword evidence="2" id="KW-0004">4Fe-4S</keyword>
<evidence type="ECO:0000256" key="3">
    <source>
        <dbReference type="ARBA" id="ARBA00022723"/>
    </source>
</evidence>
<proteinExistence type="predicted"/>
<protein>
    <recommendedName>
        <fullName evidence="8">4Fe-4S ferredoxin-type domain-containing protein</fullName>
    </recommendedName>
</protein>
<dbReference type="PROSITE" id="PS51379">
    <property type="entry name" value="4FE4S_FER_2"/>
    <property type="match status" value="1"/>
</dbReference>
<feature type="domain" description="4Fe-4S ferredoxin-type" evidence="8">
    <location>
        <begin position="227"/>
        <end position="256"/>
    </location>
</feature>
<dbReference type="GO" id="GO:0010181">
    <property type="term" value="F:FMN binding"/>
    <property type="evidence" value="ECO:0007669"/>
    <property type="project" value="InterPro"/>
</dbReference>
<keyword evidence="7" id="KW-0812">Transmembrane</keyword>
<comment type="caution">
    <text evidence="9">The sequence shown here is derived from an EMBL/GenBank/DDBJ whole genome shotgun (WGS) entry which is preliminary data.</text>
</comment>
<evidence type="ECO:0000259" key="8">
    <source>
        <dbReference type="PROSITE" id="PS51379"/>
    </source>
</evidence>
<gene>
    <name evidence="9" type="ORF">SDC9_54538</name>
</gene>
<evidence type="ECO:0000256" key="6">
    <source>
        <dbReference type="ARBA" id="ARBA00023014"/>
    </source>
</evidence>
<organism evidence="9">
    <name type="scientific">bioreactor metagenome</name>
    <dbReference type="NCBI Taxonomy" id="1076179"/>
    <lineage>
        <taxon>unclassified sequences</taxon>
        <taxon>metagenomes</taxon>
        <taxon>ecological metagenomes</taxon>
    </lineage>
</organism>
<dbReference type="SMART" id="SM00900">
    <property type="entry name" value="FMN_bind"/>
    <property type="match status" value="1"/>
</dbReference>
<sequence>MKIKNKKVPATQLIRHVIQLAAFIFLPGLFIFTFSAIRDVYTALINGSFSFSAQAEPLLVLLAVFPIAILWGRFFCGFLCSFGAMGDLLWAFSKKIFKKPLKVNSQVDSKLKLLKYLVLVLIVVFIWTLAVPVSSTMNPWTIFGMYASLSGWSSPNNLLTFGALLLLLIMIGSMLIERFFCRYLCPLGAIFTLTSKFRLFRIKKPREKCGNCKLCTWKCSMGINLDQEDVITSGECIDCFACVDICPQKNAKAAPTPAAAGTMAALATMGLYYAGNLLSKNLSGNTETPTAIIDSSTAGTYQDGVYTGTGTGFKGSTEVQVTVENGNISDITVLSTGDDEQFFSRAKDTIISEIISLQSTQVDTVTGATFSSNGIIEAVANALGLSYENPNSTANQQGHGSPRNHQG</sequence>
<keyword evidence="1" id="KW-0813">Transport</keyword>
<keyword evidence="7" id="KW-1133">Transmembrane helix</keyword>
<dbReference type="AlphaFoldDB" id="A0A644WWC9"/>
<keyword evidence="5" id="KW-0408">Iron</keyword>
<dbReference type="Pfam" id="PF12801">
    <property type="entry name" value="Fer4_5"/>
    <property type="match status" value="2"/>
</dbReference>
<evidence type="ECO:0000256" key="7">
    <source>
        <dbReference type="SAM" id="Phobius"/>
    </source>
</evidence>
<reference evidence="9" key="1">
    <citation type="submission" date="2019-08" db="EMBL/GenBank/DDBJ databases">
        <authorList>
            <person name="Kucharzyk K."/>
            <person name="Murdoch R.W."/>
            <person name="Higgins S."/>
            <person name="Loffler F."/>
        </authorList>
    </citation>
    <scope>NUCLEOTIDE SEQUENCE</scope>
</reference>
<evidence type="ECO:0000256" key="2">
    <source>
        <dbReference type="ARBA" id="ARBA00022485"/>
    </source>
</evidence>
<dbReference type="PANTHER" id="PTHR30176:SF3">
    <property type="entry name" value="FERREDOXIN-TYPE PROTEIN NAPH"/>
    <property type="match status" value="1"/>
</dbReference>
<evidence type="ECO:0000256" key="4">
    <source>
        <dbReference type="ARBA" id="ARBA00022982"/>
    </source>
</evidence>
<keyword evidence="6" id="KW-0411">Iron-sulfur</keyword>
<dbReference type="InterPro" id="IPR051684">
    <property type="entry name" value="Electron_Trans/Redox"/>
</dbReference>
<dbReference type="GO" id="GO:0005886">
    <property type="term" value="C:plasma membrane"/>
    <property type="evidence" value="ECO:0007669"/>
    <property type="project" value="TreeGrafter"/>
</dbReference>
<name>A0A644WWC9_9ZZZZ</name>
<keyword evidence="7" id="KW-0472">Membrane</keyword>
<evidence type="ECO:0000313" key="9">
    <source>
        <dbReference type="EMBL" id="MPM08226.1"/>
    </source>
</evidence>